<evidence type="ECO:0000313" key="2">
    <source>
        <dbReference type="Proteomes" id="UP000608154"/>
    </source>
</evidence>
<comment type="caution">
    <text evidence="1">The sequence shown here is derived from an EMBL/GenBank/DDBJ whole genome shotgun (WGS) entry which is preliminary data.</text>
</comment>
<gene>
    <name evidence="1" type="ORF">GCM10011494_05230</name>
</gene>
<organism evidence="1 2">
    <name type="scientific">Novosphingobium endophyticum</name>
    <dbReference type="NCBI Taxonomy" id="1955250"/>
    <lineage>
        <taxon>Bacteria</taxon>
        <taxon>Pseudomonadati</taxon>
        <taxon>Pseudomonadota</taxon>
        <taxon>Alphaproteobacteria</taxon>
        <taxon>Sphingomonadales</taxon>
        <taxon>Sphingomonadaceae</taxon>
        <taxon>Novosphingobium</taxon>
    </lineage>
</organism>
<dbReference type="Proteomes" id="UP000608154">
    <property type="component" value="Unassembled WGS sequence"/>
</dbReference>
<dbReference type="EMBL" id="BMHK01000002">
    <property type="protein sequence ID" value="GGB89832.1"/>
    <property type="molecule type" value="Genomic_DNA"/>
</dbReference>
<evidence type="ECO:0000313" key="1">
    <source>
        <dbReference type="EMBL" id="GGB89832.1"/>
    </source>
</evidence>
<sequence>MDLQRNAALRRMGYGKDEMTAHGFRAMAATLLNGIGCGTRMPSNGNWPIRNGSFWGRMRGSGPLFTQFKKSWSDIDANRSGWTALHARLAEIAASSQTPFFVPPFHPFIHAEQSHSVSVL</sequence>
<accession>A0A916X437</accession>
<protein>
    <submittedName>
        <fullName evidence="1">Uncharacterized protein</fullName>
    </submittedName>
</protein>
<name>A0A916X437_9SPHN</name>
<dbReference type="AlphaFoldDB" id="A0A916X437"/>
<reference evidence="1" key="1">
    <citation type="journal article" date="2014" name="Int. J. Syst. Evol. Microbiol.">
        <title>Complete genome sequence of Corynebacterium casei LMG S-19264T (=DSM 44701T), isolated from a smear-ripened cheese.</title>
        <authorList>
            <consortium name="US DOE Joint Genome Institute (JGI-PGF)"/>
            <person name="Walter F."/>
            <person name="Albersmeier A."/>
            <person name="Kalinowski J."/>
            <person name="Ruckert C."/>
        </authorList>
    </citation>
    <scope>NUCLEOTIDE SEQUENCE</scope>
    <source>
        <strain evidence="1">CGMCC 1.15095</strain>
    </source>
</reference>
<dbReference type="RefSeq" id="WP_373285408.1">
    <property type="nucleotide sequence ID" value="NZ_BMHK01000002.1"/>
</dbReference>
<keyword evidence="2" id="KW-1185">Reference proteome</keyword>
<reference evidence="1" key="2">
    <citation type="submission" date="2020-09" db="EMBL/GenBank/DDBJ databases">
        <authorList>
            <person name="Sun Q."/>
            <person name="Zhou Y."/>
        </authorList>
    </citation>
    <scope>NUCLEOTIDE SEQUENCE</scope>
    <source>
        <strain evidence="1">CGMCC 1.15095</strain>
    </source>
</reference>
<proteinExistence type="predicted"/>